<proteinExistence type="predicted"/>
<feature type="compositionally biased region" description="Polar residues" evidence="2">
    <location>
        <begin position="1"/>
        <end position="15"/>
    </location>
</feature>
<dbReference type="Pfam" id="PF07859">
    <property type="entry name" value="Abhydrolase_3"/>
    <property type="match status" value="1"/>
</dbReference>
<evidence type="ECO:0000313" key="5">
    <source>
        <dbReference type="Proteomes" id="UP001324533"/>
    </source>
</evidence>
<gene>
    <name evidence="4" type="ORF">T9R20_00650</name>
</gene>
<sequence>MTSEGPQPSTTSSAPVRQVRPPAPSSVSEEAQAYLSLPSFIDVMQKPALEDVEGWVKFIRARDLPVIDMFAPLMPPPEAVERGEIDADGVRTYTLRPVEADPDGPLFLELHGGALIQCGGDLAWMLAMPAALGRAGTTWVPDYRMPPRYPYPAALDDCIAVYKRALAERSPEQIVVSGGSAGGNLAAALLLRAKNEGLPMPAAVVLLTPELDLTESGDSFKTNNGIDLIVPFELENALYAAGADLAHPYLSPLFGDVTGFPPTFLQTGTRDLFLSNTVRMHRRLLKAGVSVELHVFEAMPHGSFGGSAPEDLELLAEVRRFEREHLGT</sequence>
<dbReference type="InterPro" id="IPR013094">
    <property type="entry name" value="AB_hydrolase_3"/>
</dbReference>
<dbReference type="GO" id="GO:0016787">
    <property type="term" value="F:hydrolase activity"/>
    <property type="evidence" value="ECO:0007669"/>
    <property type="project" value="UniProtKB-KW"/>
</dbReference>
<dbReference type="PANTHER" id="PTHR48081">
    <property type="entry name" value="AB HYDROLASE SUPERFAMILY PROTEIN C4A8.06C"/>
    <property type="match status" value="1"/>
</dbReference>
<dbReference type="Gene3D" id="3.40.50.1820">
    <property type="entry name" value="alpha/beta hydrolase"/>
    <property type="match status" value="1"/>
</dbReference>
<reference evidence="4 5" key="1">
    <citation type="submission" date="2023-06" db="EMBL/GenBank/DDBJ databases">
        <title>Rock-solubilizing bacteria, Microbacterium invictum, promotes re-establishment of vegetation in rocky wasteland by accelerating rock bio-weathering and reshaping soil bacterial community.</title>
        <authorList>
            <person name="Liu C."/>
        </authorList>
    </citation>
    <scope>NUCLEOTIDE SEQUENCE [LARGE SCALE GENOMIC DNA]</scope>
    <source>
        <strain evidence="4 5">X-18</strain>
    </source>
</reference>
<evidence type="ECO:0000313" key="4">
    <source>
        <dbReference type="EMBL" id="WQB70502.1"/>
    </source>
</evidence>
<organism evidence="4 5">
    <name type="scientific">Microbacterium invictum</name>
    <dbReference type="NCBI Taxonomy" id="515415"/>
    <lineage>
        <taxon>Bacteria</taxon>
        <taxon>Bacillati</taxon>
        <taxon>Actinomycetota</taxon>
        <taxon>Actinomycetes</taxon>
        <taxon>Micrococcales</taxon>
        <taxon>Microbacteriaceae</taxon>
        <taxon>Microbacterium</taxon>
    </lineage>
</organism>
<feature type="region of interest" description="Disordered" evidence="2">
    <location>
        <begin position="1"/>
        <end position="27"/>
    </location>
</feature>
<dbReference type="Proteomes" id="UP001324533">
    <property type="component" value="Chromosome"/>
</dbReference>
<evidence type="ECO:0000256" key="2">
    <source>
        <dbReference type="SAM" id="MobiDB-lite"/>
    </source>
</evidence>
<name>A0ABZ0VCI2_9MICO</name>
<evidence type="ECO:0000256" key="1">
    <source>
        <dbReference type="ARBA" id="ARBA00022801"/>
    </source>
</evidence>
<dbReference type="RefSeq" id="WP_322410644.1">
    <property type="nucleotide sequence ID" value="NZ_CP139779.1"/>
</dbReference>
<keyword evidence="1 4" id="KW-0378">Hydrolase</keyword>
<keyword evidence="5" id="KW-1185">Reference proteome</keyword>
<accession>A0ABZ0VCI2</accession>
<dbReference type="SUPFAM" id="SSF53474">
    <property type="entry name" value="alpha/beta-Hydrolases"/>
    <property type="match status" value="1"/>
</dbReference>
<evidence type="ECO:0000259" key="3">
    <source>
        <dbReference type="Pfam" id="PF07859"/>
    </source>
</evidence>
<dbReference type="InterPro" id="IPR050300">
    <property type="entry name" value="GDXG_lipolytic_enzyme"/>
</dbReference>
<protein>
    <submittedName>
        <fullName evidence="4">Alpha/beta hydrolase</fullName>
    </submittedName>
</protein>
<feature type="domain" description="Alpha/beta hydrolase fold-3" evidence="3">
    <location>
        <begin position="108"/>
        <end position="303"/>
    </location>
</feature>
<dbReference type="PANTHER" id="PTHR48081:SF8">
    <property type="entry name" value="ALPHA_BETA HYDROLASE FOLD-3 DOMAIN-CONTAINING PROTEIN-RELATED"/>
    <property type="match status" value="1"/>
</dbReference>
<dbReference type="InterPro" id="IPR029058">
    <property type="entry name" value="AB_hydrolase_fold"/>
</dbReference>
<dbReference type="EMBL" id="CP139779">
    <property type="protein sequence ID" value="WQB70502.1"/>
    <property type="molecule type" value="Genomic_DNA"/>
</dbReference>